<accession>A0A976X5W4</accession>
<proteinExistence type="predicted"/>
<name>A0A976X5W4_9LACO</name>
<dbReference type="Gene3D" id="3.40.50.720">
    <property type="entry name" value="NAD(P)-binding Rossmann-like Domain"/>
    <property type="match status" value="1"/>
</dbReference>
<keyword evidence="3" id="KW-1185">Reference proteome</keyword>
<dbReference type="InterPro" id="IPR016040">
    <property type="entry name" value="NAD(P)-bd_dom"/>
</dbReference>
<dbReference type="InterPro" id="IPR036291">
    <property type="entry name" value="NAD(P)-bd_dom_sf"/>
</dbReference>
<dbReference type="KEGG" id="lbe:MOO44_02935"/>
<dbReference type="PANTHER" id="PTHR47129:SF1">
    <property type="entry name" value="NMRA-LIKE DOMAIN-CONTAINING PROTEIN"/>
    <property type="match status" value="1"/>
</dbReference>
<reference evidence="2" key="1">
    <citation type="journal article" date="2022" name="Int. J. Syst. Evol. Microbiol.">
        <title>Apilactobacillus apisilvae sp. nov., Nicolia spurrieriana gen. nov. sp. nov., Bombilactobacillus folatiphilus sp. nov. and Bombilactobacillus thymidiniphilus sp. nov., four new lactic acid bacterial isolates from stingless bees Tetragonula carbonaria and Austroplebeia australis.</title>
        <authorList>
            <person name="Oliphant S.A."/>
            <person name="Watson-Haigh N.S."/>
            <person name="Sumby K.M."/>
            <person name="Gardner J."/>
            <person name="Groom S."/>
            <person name="Jiranek V."/>
        </authorList>
    </citation>
    <scope>NUCLEOTIDE SEQUENCE</scope>
    <source>
        <strain evidence="2">SGEP1_A5</strain>
    </source>
</reference>
<gene>
    <name evidence="2" type="ORF">MOO44_02935</name>
</gene>
<dbReference type="Gene3D" id="3.90.25.10">
    <property type="entry name" value="UDP-galactose 4-epimerase, domain 1"/>
    <property type="match status" value="1"/>
</dbReference>
<evidence type="ECO:0000313" key="2">
    <source>
        <dbReference type="EMBL" id="UQS87134.1"/>
    </source>
</evidence>
<dbReference type="AlphaFoldDB" id="A0A976X5W4"/>
<dbReference type="Pfam" id="PF13460">
    <property type="entry name" value="NAD_binding_10"/>
    <property type="match status" value="1"/>
</dbReference>
<evidence type="ECO:0000313" key="3">
    <source>
        <dbReference type="Proteomes" id="UP000831181"/>
    </source>
</evidence>
<sequence>MKYGITAATGHFGQTAFKELATLVPASDIVVLVRNVDKAKQIFPAGTDIRPADYTQVDQLNESLKGVDKLIFISSQPGAGMPRAEQHHNVVNAAKQAGVQFIAYTSFPNADHAKSPLSADHKQTEQWIKESGIKYSFMRNNWYLQNDLMTIQAALKTTDFPYSAEDGKVGWTREENYAAGAARVLTADDPKAVYEFGGKPISYTQLVDELTAATGQEITPVPLTDDEYKQSLLKAGLDEATAGFVIATQDLIKAGELDVPSNDLNDVLGGKLEALSEGLRKLLK</sequence>
<dbReference type="Proteomes" id="UP000831181">
    <property type="component" value="Chromosome"/>
</dbReference>
<dbReference type="SUPFAM" id="SSF51735">
    <property type="entry name" value="NAD(P)-binding Rossmann-fold domains"/>
    <property type="match status" value="1"/>
</dbReference>
<dbReference type="RefSeq" id="WP_260116934.1">
    <property type="nucleotide sequence ID" value="NZ_CP093361.1"/>
</dbReference>
<organism evidence="2 3">
    <name type="scientific">Nicoliella spurrieriana</name>
    <dbReference type="NCBI Taxonomy" id="2925830"/>
    <lineage>
        <taxon>Bacteria</taxon>
        <taxon>Bacillati</taxon>
        <taxon>Bacillota</taxon>
        <taxon>Bacilli</taxon>
        <taxon>Lactobacillales</taxon>
        <taxon>Lactobacillaceae</taxon>
        <taxon>Nicoliella</taxon>
    </lineage>
</organism>
<feature type="domain" description="NAD(P)-binding" evidence="1">
    <location>
        <begin position="8"/>
        <end position="154"/>
    </location>
</feature>
<protein>
    <submittedName>
        <fullName evidence="2">SDR family oxidoreductase</fullName>
    </submittedName>
</protein>
<dbReference type="CDD" id="cd05269">
    <property type="entry name" value="TMR_SDR_a"/>
    <property type="match status" value="1"/>
</dbReference>
<evidence type="ECO:0000259" key="1">
    <source>
        <dbReference type="Pfam" id="PF13460"/>
    </source>
</evidence>
<dbReference type="InterPro" id="IPR052718">
    <property type="entry name" value="NmrA-type_oxidoreductase"/>
</dbReference>
<dbReference type="PANTHER" id="PTHR47129">
    <property type="entry name" value="QUINONE OXIDOREDUCTASE 2"/>
    <property type="match status" value="1"/>
</dbReference>
<dbReference type="EMBL" id="CP093361">
    <property type="protein sequence ID" value="UQS87134.1"/>
    <property type="molecule type" value="Genomic_DNA"/>
</dbReference>